<name>A0A1T3P5L4_9ACTN</name>
<dbReference type="Proteomes" id="UP000190037">
    <property type="component" value="Unassembled WGS sequence"/>
</dbReference>
<dbReference type="STRING" id="159449.B4N89_28725"/>
<sequence length="189" mass="20044">MVLRVPEAPESARRAARAVLDSRESLPADCRTEQAALTAGFPHRVFEIDLLDLVSERGVRSARQVGWRWLLWSGDTVVGGIEVRTGPTGHGVGRFVEGPFTVATAPAAAAARALPQTMLRRDEARLLNVPGMYMVALWLADEAGGVDLLIPLAPAPCGVQALRGYTAAELAEVLAARTRRPAAVGAADS</sequence>
<dbReference type="AlphaFoldDB" id="A0A1T3P5L4"/>
<evidence type="ECO:0000313" key="2">
    <source>
        <dbReference type="Proteomes" id="UP000190037"/>
    </source>
</evidence>
<accession>A0A1T3P5L4</accession>
<proteinExistence type="predicted"/>
<evidence type="ECO:0000313" key="1">
    <source>
        <dbReference type="EMBL" id="OPC84378.1"/>
    </source>
</evidence>
<dbReference type="EMBL" id="MWQN01000001">
    <property type="protein sequence ID" value="OPC84378.1"/>
    <property type="molecule type" value="Genomic_DNA"/>
</dbReference>
<comment type="caution">
    <text evidence="1">The sequence shown here is derived from an EMBL/GenBank/DDBJ whole genome shotgun (WGS) entry which is preliminary data.</text>
</comment>
<gene>
    <name evidence="1" type="ORF">B4N89_28725</name>
</gene>
<protein>
    <submittedName>
        <fullName evidence="1">Uncharacterized protein</fullName>
    </submittedName>
</protein>
<organism evidence="1 2">
    <name type="scientific">Embleya scabrispora</name>
    <dbReference type="NCBI Taxonomy" id="159449"/>
    <lineage>
        <taxon>Bacteria</taxon>
        <taxon>Bacillati</taxon>
        <taxon>Actinomycetota</taxon>
        <taxon>Actinomycetes</taxon>
        <taxon>Kitasatosporales</taxon>
        <taxon>Streptomycetaceae</taxon>
        <taxon>Embleya</taxon>
    </lineage>
</organism>
<reference evidence="1 2" key="1">
    <citation type="submission" date="2017-03" db="EMBL/GenBank/DDBJ databases">
        <title>Draft genome sequence of Streptomyces scabrisporus NF3, endophyte isolated from Amphipterygium adstringens.</title>
        <authorList>
            <person name="Vazquez M."/>
            <person name="Ceapa C.D."/>
            <person name="Rodriguez Luna D."/>
            <person name="Sanchez Esquivel S."/>
        </authorList>
    </citation>
    <scope>NUCLEOTIDE SEQUENCE [LARGE SCALE GENOMIC DNA]</scope>
    <source>
        <strain evidence="1 2">NF3</strain>
    </source>
</reference>
<keyword evidence="2" id="KW-1185">Reference proteome</keyword>
<dbReference type="eggNOG" id="ENOG50316DR">
    <property type="taxonomic scope" value="Bacteria"/>
</dbReference>